<dbReference type="PRINTS" id="PR01270">
    <property type="entry name" value="HDASUPER"/>
</dbReference>
<dbReference type="GO" id="GO:0040029">
    <property type="term" value="P:epigenetic regulation of gene expression"/>
    <property type="evidence" value="ECO:0007669"/>
    <property type="project" value="TreeGrafter"/>
</dbReference>
<evidence type="ECO:0000313" key="3">
    <source>
        <dbReference type="EMBL" id="AFM25034.1"/>
    </source>
</evidence>
<evidence type="ECO:0000256" key="1">
    <source>
        <dbReference type="ARBA" id="ARBA00005947"/>
    </source>
</evidence>
<dbReference type="KEGG" id="dti:Desti_2347"/>
<dbReference type="Pfam" id="PF00850">
    <property type="entry name" value="Hist_deacetyl"/>
    <property type="match status" value="1"/>
</dbReference>
<evidence type="ECO:0000259" key="2">
    <source>
        <dbReference type="Pfam" id="PF00850"/>
    </source>
</evidence>
<sequence length="346" mass="38953">MILKVGVVRDDRYLLHQTGLDHPERAARLKTVYRMLDKEFADALITIEPEPATLEHLELVHTPAFIRKILKTSEHDFINLAPDTPVSSQSYISAWLAAGGCIRGLQALLSGRCDAVFCLVRPPGHHATPDKAGGYCIFNNIGIAAKYAIERHGFRRILILDFDIHHGNGIQDLFYEDDSVLYLSTHSLGRYPHTGEWSETGTGRGLGYSVNIPVPNDISDMDFLYMYWKLLGPIMRYYRPELILVAAGFDGHHRDPIGRTQLTEQAFRWITEAILELRDAVKSPPLLFALEGGHDAAALADCVKQVLDVLTWKERRPRIPLLLSPKGKSLVERAEAVHRKYGVWIS</sequence>
<proteinExistence type="inferred from homology"/>
<dbReference type="RefSeq" id="WP_014810177.1">
    <property type="nucleotide sequence ID" value="NC_018025.1"/>
</dbReference>
<dbReference type="PANTHER" id="PTHR10625">
    <property type="entry name" value="HISTONE DEACETYLASE HDAC1-RELATED"/>
    <property type="match status" value="1"/>
</dbReference>
<dbReference type="eggNOG" id="COG0123">
    <property type="taxonomic scope" value="Bacteria"/>
</dbReference>
<dbReference type="SUPFAM" id="SSF52768">
    <property type="entry name" value="Arginase/deacetylase"/>
    <property type="match status" value="1"/>
</dbReference>
<dbReference type="CDD" id="cd09992">
    <property type="entry name" value="HDAC_classII"/>
    <property type="match status" value="1"/>
</dbReference>
<dbReference type="InterPro" id="IPR037138">
    <property type="entry name" value="His_deacetylse_dom_sf"/>
</dbReference>
<evidence type="ECO:0000313" key="4">
    <source>
        <dbReference type="Proteomes" id="UP000006055"/>
    </source>
</evidence>
<name>I4C643_DESTA</name>
<dbReference type="PANTHER" id="PTHR10625:SF10">
    <property type="entry name" value="HISTONE DEACETYLASE HDAC1"/>
    <property type="match status" value="1"/>
</dbReference>
<dbReference type="EMBL" id="CP003360">
    <property type="protein sequence ID" value="AFM25034.1"/>
    <property type="molecule type" value="Genomic_DNA"/>
</dbReference>
<dbReference type="STRING" id="706587.Desti_2347"/>
<dbReference type="GO" id="GO:0004407">
    <property type="term" value="F:histone deacetylase activity"/>
    <property type="evidence" value="ECO:0007669"/>
    <property type="project" value="TreeGrafter"/>
</dbReference>
<keyword evidence="4" id="KW-1185">Reference proteome</keyword>
<accession>I4C643</accession>
<dbReference type="InterPro" id="IPR023801">
    <property type="entry name" value="His_deacetylse_dom"/>
</dbReference>
<feature type="domain" description="Histone deacetylase" evidence="2">
    <location>
        <begin position="22"/>
        <end position="309"/>
    </location>
</feature>
<dbReference type="Proteomes" id="UP000006055">
    <property type="component" value="Chromosome"/>
</dbReference>
<organism evidence="3 4">
    <name type="scientific">Desulfomonile tiedjei (strain ATCC 49306 / DSM 6799 / DCB-1)</name>
    <dbReference type="NCBI Taxonomy" id="706587"/>
    <lineage>
        <taxon>Bacteria</taxon>
        <taxon>Pseudomonadati</taxon>
        <taxon>Thermodesulfobacteriota</taxon>
        <taxon>Desulfomonilia</taxon>
        <taxon>Desulfomonilales</taxon>
        <taxon>Desulfomonilaceae</taxon>
        <taxon>Desulfomonile</taxon>
    </lineage>
</organism>
<dbReference type="AlphaFoldDB" id="I4C643"/>
<gene>
    <name evidence="3" type="ordered locus">Desti_2347</name>
</gene>
<dbReference type="InterPro" id="IPR023696">
    <property type="entry name" value="Ureohydrolase_dom_sf"/>
</dbReference>
<dbReference type="Gene3D" id="3.40.800.20">
    <property type="entry name" value="Histone deacetylase domain"/>
    <property type="match status" value="1"/>
</dbReference>
<dbReference type="InterPro" id="IPR000286">
    <property type="entry name" value="HDACs"/>
</dbReference>
<protein>
    <submittedName>
        <fullName evidence="3">Deacetylase, histone deacetylase/acetoin utilization protein</fullName>
    </submittedName>
</protein>
<comment type="similarity">
    <text evidence="1">Belongs to the histone deacetylase family.</text>
</comment>
<reference evidence="4" key="1">
    <citation type="submission" date="2012-06" db="EMBL/GenBank/DDBJ databases">
        <title>Complete sequence of chromosome of Desulfomonile tiedjei DSM 6799.</title>
        <authorList>
            <person name="Lucas S."/>
            <person name="Copeland A."/>
            <person name="Lapidus A."/>
            <person name="Glavina del Rio T."/>
            <person name="Dalin E."/>
            <person name="Tice H."/>
            <person name="Bruce D."/>
            <person name="Goodwin L."/>
            <person name="Pitluck S."/>
            <person name="Peters L."/>
            <person name="Ovchinnikova G."/>
            <person name="Zeytun A."/>
            <person name="Lu M."/>
            <person name="Kyrpides N."/>
            <person name="Mavromatis K."/>
            <person name="Ivanova N."/>
            <person name="Brettin T."/>
            <person name="Detter J.C."/>
            <person name="Han C."/>
            <person name="Larimer F."/>
            <person name="Land M."/>
            <person name="Hauser L."/>
            <person name="Markowitz V."/>
            <person name="Cheng J.-F."/>
            <person name="Hugenholtz P."/>
            <person name="Woyke T."/>
            <person name="Wu D."/>
            <person name="Spring S."/>
            <person name="Schroeder M."/>
            <person name="Brambilla E."/>
            <person name="Klenk H.-P."/>
            <person name="Eisen J.A."/>
        </authorList>
    </citation>
    <scope>NUCLEOTIDE SEQUENCE [LARGE SCALE GENOMIC DNA]</scope>
    <source>
        <strain evidence="4">ATCC 49306 / DSM 6799 / DCB-1</strain>
    </source>
</reference>
<dbReference type="HOGENOM" id="CLU_007727_8_1_7"/>